<dbReference type="PANTHER" id="PTHR12461:SF105">
    <property type="entry name" value="HYPOXIA-INDUCIBLE FACTOR 1-ALPHA INHIBITOR"/>
    <property type="match status" value="1"/>
</dbReference>
<dbReference type="AlphaFoldDB" id="A0A1D1ZXM2"/>
<reference evidence="4" key="1">
    <citation type="submission" date="2015-08" db="EMBL/GenBank/DDBJ databases">
        <authorList>
            <person name="Babu N.S."/>
            <person name="Beckwith C.J."/>
            <person name="Beseler K.G."/>
            <person name="Brison A."/>
            <person name="Carone J.V."/>
            <person name="Caskin T.P."/>
            <person name="Diamond M."/>
            <person name="Durham M.E."/>
            <person name="Foxe J.M."/>
            <person name="Go M."/>
            <person name="Henderson B.A."/>
            <person name="Jones I.B."/>
            <person name="McGettigan J.A."/>
            <person name="Micheletti S.J."/>
            <person name="Nasrallah M.E."/>
            <person name="Ortiz D."/>
            <person name="Piller C.R."/>
            <person name="Privatt S.R."/>
            <person name="Schneider S.L."/>
            <person name="Sharp S."/>
            <person name="Smith T.C."/>
            <person name="Stanton J.D."/>
            <person name="Ullery H.E."/>
            <person name="Wilson R.J."/>
            <person name="Serrano M.G."/>
            <person name="Buck G."/>
            <person name="Lee V."/>
            <person name="Wang Y."/>
            <person name="Carvalho R."/>
            <person name="Voegtly L."/>
            <person name="Shi R."/>
            <person name="Duckworth R."/>
            <person name="Johnson A."/>
            <person name="Loviza R."/>
            <person name="Walstead R."/>
            <person name="Shah Z."/>
            <person name="Kiflezghi M."/>
            <person name="Wade K."/>
            <person name="Ball S.L."/>
            <person name="Bradley K.W."/>
            <person name="Asai D.J."/>
            <person name="Bowman C.A."/>
            <person name="Russell D.A."/>
            <person name="Pope W.H."/>
            <person name="Jacobs-Sera D."/>
            <person name="Hendrix R.W."/>
            <person name="Hatfull G.F."/>
        </authorList>
    </citation>
    <scope>NUCLEOTIDE SEQUENCE</scope>
</reference>
<name>A0A1D1ZXM2_AUXPR</name>
<organism evidence="4">
    <name type="scientific">Auxenochlorella protothecoides</name>
    <name type="common">Green microalga</name>
    <name type="synonym">Chlorella protothecoides</name>
    <dbReference type="NCBI Taxonomy" id="3075"/>
    <lineage>
        <taxon>Eukaryota</taxon>
        <taxon>Viridiplantae</taxon>
        <taxon>Chlorophyta</taxon>
        <taxon>core chlorophytes</taxon>
        <taxon>Trebouxiophyceae</taxon>
        <taxon>Chlorellales</taxon>
        <taxon>Chlorellaceae</taxon>
        <taxon>Auxenochlorella</taxon>
    </lineage>
</organism>
<protein>
    <recommendedName>
        <fullName evidence="3">Cupin-like domain-containing protein</fullName>
    </recommendedName>
</protein>
<evidence type="ECO:0000256" key="1">
    <source>
        <dbReference type="ARBA" id="ARBA00006801"/>
    </source>
</evidence>
<dbReference type="Pfam" id="PF13621">
    <property type="entry name" value="Cupin_8"/>
    <property type="match status" value="1"/>
</dbReference>
<dbReference type="InterPro" id="IPR014710">
    <property type="entry name" value="RmlC-like_jellyroll"/>
</dbReference>
<proteinExistence type="inferred from homology"/>
<dbReference type="InterPro" id="IPR041667">
    <property type="entry name" value="Cupin_8"/>
</dbReference>
<evidence type="ECO:0000256" key="2">
    <source>
        <dbReference type="SAM" id="MobiDB-lite"/>
    </source>
</evidence>
<dbReference type="PANTHER" id="PTHR12461">
    <property type="entry name" value="HYPOXIA-INDUCIBLE FACTOR 1 ALPHA INHIBITOR-RELATED"/>
    <property type="match status" value="1"/>
</dbReference>
<evidence type="ECO:0000313" key="4">
    <source>
        <dbReference type="EMBL" id="JAT71627.1"/>
    </source>
</evidence>
<comment type="similarity">
    <text evidence="1">Belongs to the JARID1 histone demethylase family.</text>
</comment>
<dbReference type="Gene3D" id="2.60.120.10">
    <property type="entry name" value="Jelly Rolls"/>
    <property type="match status" value="1"/>
</dbReference>
<accession>A0A1D1ZXM2</accession>
<feature type="domain" description="Cupin-like" evidence="3">
    <location>
        <begin position="218"/>
        <end position="320"/>
    </location>
</feature>
<sequence length="494" mass="54902">MGAAGVPSSKGPGRTRPRQHQKPAADLRLPAISHEDAEYGEVAGDPTSRVSPSIEQTWCTYIEPKSLQAWYAAFRLVAEQQAALLKGSPLLSGALPDLDDLASWVTSETSFSVYSLGTSPGRLLVCDAEKNIYGSHYHIREPESSTIKLTAAEFVQCARKWKSKLLVLEALYPLASIKPSTERTSLRRNLPSGLQTLVDWDWLEAWLAAQEFGPLSSLRLMAGVRGTLLPASYAVRDRILTQLTGRSRVFLFPPSMAFQGLYPYPVHHGYDKYSMVNLEEPDVAEWPLATRLKAVKAVLHPGDALFIPNYWFAHVEMLAPEDLMLTLELGQGARGLTPGAAAVHLSRALEERICEAESPKAVREWLLRIAAGMEIEGVDLATVKGYKRIVLCQGVRDDVEAVLGQGAWSTFLPSMCEGRLQPTPWLNKNFREPLYLTDVPVRLEDDRTEEEKKYPELFRHRLRAGGWTVPENKCTIPIPGYNVPASYQPQSQQA</sequence>
<feature type="region of interest" description="Disordered" evidence="2">
    <location>
        <begin position="1"/>
        <end position="30"/>
    </location>
</feature>
<dbReference type="EMBL" id="GDKF01006995">
    <property type="protein sequence ID" value="JAT71627.1"/>
    <property type="molecule type" value="Transcribed_RNA"/>
</dbReference>
<gene>
    <name evidence="4" type="ORF">g.35157</name>
</gene>
<dbReference type="SUPFAM" id="SSF51197">
    <property type="entry name" value="Clavaminate synthase-like"/>
    <property type="match status" value="1"/>
</dbReference>
<evidence type="ECO:0000259" key="3">
    <source>
        <dbReference type="Pfam" id="PF13621"/>
    </source>
</evidence>